<organism evidence="2 3">
    <name type="scientific">Treponema parvum</name>
    <dbReference type="NCBI Taxonomy" id="138851"/>
    <lineage>
        <taxon>Bacteria</taxon>
        <taxon>Pseudomonadati</taxon>
        <taxon>Spirochaetota</taxon>
        <taxon>Spirochaetia</taxon>
        <taxon>Spirochaetales</taxon>
        <taxon>Treponemataceae</taxon>
        <taxon>Treponema</taxon>
    </lineage>
</organism>
<gene>
    <name evidence="2" type="ORF">HRQ91_09720</name>
</gene>
<dbReference type="AlphaFoldDB" id="A0A975F5K4"/>
<evidence type="ECO:0000313" key="3">
    <source>
        <dbReference type="Proteomes" id="UP000671908"/>
    </source>
</evidence>
<dbReference type="EMBL" id="CP054142">
    <property type="protein sequence ID" value="QTQ14718.1"/>
    <property type="molecule type" value="Genomic_DNA"/>
</dbReference>
<dbReference type="NCBIfam" id="TIGR02385">
    <property type="entry name" value="RelE_StbE"/>
    <property type="match status" value="1"/>
</dbReference>
<name>A0A975F5K4_9SPIR</name>
<dbReference type="RefSeq" id="WP_210119362.1">
    <property type="nucleotide sequence ID" value="NZ_CP054142.1"/>
</dbReference>
<reference evidence="2 3" key="1">
    <citation type="journal article" date="2021" name="Microbiol. Resour. Announc.">
        <title>Complete Genome Sequences of Three Human Oral Treponema parvum Isolates.</title>
        <authorList>
            <person name="Zeng H."/>
            <person name="Watt R.M."/>
        </authorList>
    </citation>
    <scope>NUCLEOTIDE SEQUENCE [LARGE SCALE GENOMIC DNA]</scope>
    <source>
        <strain evidence="2 3">ATCC 700770</strain>
    </source>
</reference>
<dbReference type="KEGG" id="tpav:HRQ91_09720"/>
<dbReference type="InterPro" id="IPR035093">
    <property type="entry name" value="RelE/ParE_toxin_dom_sf"/>
</dbReference>
<dbReference type="InterPro" id="IPR007712">
    <property type="entry name" value="RelE/ParE_toxin"/>
</dbReference>
<dbReference type="SUPFAM" id="SSF143011">
    <property type="entry name" value="RelE-like"/>
    <property type="match status" value="1"/>
</dbReference>
<protein>
    <submittedName>
        <fullName evidence="2">Type II toxin-antitoxin system RelE/ParE family toxin</fullName>
    </submittedName>
</protein>
<evidence type="ECO:0000313" key="2">
    <source>
        <dbReference type="EMBL" id="QTQ14718.1"/>
    </source>
</evidence>
<accession>A0A975F5K4</accession>
<dbReference type="Pfam" id="PF05016">
    <property type="entry name" value="ParE_toxin"/>
    <property type="match status" value="1"/>
</dbReference>
<sequence>MYKIEYLPCALDDLKEIAGYIMDKLDNPIAAENLVKEIVEKVDLLSDFPYSAPCYMPIKSLTHEYRKLLVKNYFIFYKVNETEKTVTVARIIYARRNIGTLLENT</sequence>
<evidence type="ECO:0000256" key="1">
    <source>
        <dbReference type="ARBA" id="ARBA00022649"/>
    </source>
</evidence>
<dbReference type="Gene3D" id="3.30.2310.20">
    <property type="entry name" value="RelE-like"/>
    <property type="match status" value="1"/>
</dbReference>
<keyword evidence="3" id="KW-1185">Reference proteome</keyword>
<proteinExistence type="predicted"/>
<keyword evidence="1" id="KW-1277">Toxin-antitoxin system</keyword>
<dbReference type="Proteomes" id="UP000671908">
    <property type="component" value="Chromosome"/>
</dbReference>